<feature type="compositionally biased region" description="Low complexity" evidence="3">
    <location>
        <begin position="34"/>
        <end position="48"/>
    </location>
</feature>
<proteinExistence type="predicted"/>
<dbReference type="GO" id="GO:0005085">
    <property type="term" value="F:guanyl-nucleotide exchange factor activity"/>
    <property type="evidence" value="ECO:0007669"/>
    <property type="project" value="UniProtKB-UniRule"/>
</dbReference>
<dbReference type="FunFam" id="1.20.58.2010:FF:000001">
    <property type="entry name" value="Rop guanine nucleotide exchange factor 14"/>
    <property type="match status" value="1"/>
</dbReference>
<name>A0A3L6TD59_PANMI</name>
<evidence type="ECO:0000256" key="1">
    <source>
        <dbReference type="ARBA" id="ARBA00022658"/>
    </source>
</evidence>
<dbReference type="AlphaFoldDB" id="A0A3L6TD59"/>
<evidence type="ECO:0000259" key="4">
    <source>
        <dbReference type="PROSITE" id="PS51334"/>
    </source>
</evidence>
<dbReference type="STRING" id="4540.A0A3L6TD59"/>
<dbReference type="PANTHER" id="PTHR33101:SF6">
    <property type="entry name" value="ROP GUANINE NUCLEOTIDE EXCHANGE FACTOR 1"/>
    <property type="match status" value="1"/>
</dbReference>
<dbReference type="InterPro" id="IPR038937">
    <property type="entry name" value="RopGEF"/>
</dbReference>
<evidence type="ECO:0000256" key="3">
    <source>
        <dbReference type="SAM" id="MobiDB-lite"/>
    </source>
</evidence>
<dbReference type="PANTHER" id="PTHR33101">
    <property type="entry name" value="ROP GUANINE NUCLEOTIDE EXCHANGE FACTOR 1"/>
    <property type="match status" value="1"/>
</dbReference>
<feature type="compositionally biased region" description="Polar residues" evidence="3">
    <location>
        <begin position="18"/>
        <end position="33"/>
    </location>
</feature>
<dbReference type="Proteomes" id="UP000275267">
    <property type="component" value="Unassembled WGS sequence"/>
</dbReference>
<keyword evidence="6" id="KW-1185">Reference proteome</keyword>
<dbReference type="EMBL" id="PQIB02000002">
    <property type="protein sequence ID" value="RLN36102.1"/>
    <property type="molecule type" value="Genomic_DNA"/>
</dbReference>
<sequence>MASASEDEAASERCCGSYSPSADVSESETSSDCSAPTTRRFASSSSASATVSRLASSSSSLPTPASAAAFYLSKPASDLSEVDMMKERFAKLLLGEDMSGSGKGVCTALAISNAITNLSATVFGELWRLEPLAPARKAMWTREMEWLLSVADSIVELTPSIQELPEGGGQFEVMVPRPRSDLYMNLPALKKLDAMLLAMIDGFKETEFWYVDRGIVVEDSGGPFPSSSSSSCGRPSVRQEEKWWLPCPRVPLKGLSEDARRKLQQSRDCANQILKAAMAINSDVLAEMEIPEVYLETLPKVKNSTINEFKIDVTADIKAFLPALVMLGVPVMQTKSGKSCLGEIIYRYITAEQFSPECLLDCLDLSSEHHTLEVANRIEAAIHVWRLKGQKKLTPQAKSKKSWGGKVKGLVGDKEKSHVLSERADGLLQSLRLRYPGLPQTSLDMNKIQYNKDVGQSILESYSRVLESLAFNIIARIDDVIYVDDATKKSAAAESVSIFNRGVGVPVQKRISPSPFSIQNTPYASPFATPTFCSSTPVTGSPGRVQPPLNKNILGKQEIKVEKLFSGDIEKVWTYAGNLSARKDAGDAPERD</sequence>
<dbReference type="FunFam" id="1.20.58.2010:FF:000003">
    <property type="entry name" value="Rop guanine nucleotide exchange factor 14"/>
    <property type="match status" value="1"/>
</dbReference>
<protein>
    <submittedName>
        <fullName evidence="5">Rop guanine nucleotide exchange factor 1</fullName>
    </submittedName>
</protein>
<evidence type="ECO:0000313" key="6">
    <source>
        <dbReference type="Proteomes" id="UP000275267"/>
    </source>
</evidence>
<dbReference type="Gene3D" id="1.20.58.2010">
    <property type="entry name" value="PRONE domain, subdomain 1"/>
    <property type="match status" value="2"/>
</dbReference>
<dbReference type="InterPro" id="IPR005512">
    <property type="entry name" value="PRONE_dom"/>
</dbReference>
<feature type="region of interest" description="Disordered" evidence="3">
    <location>
        <begin position="1"/>
        <end position="48"/>
    </location>
</feature>
<reference evidence="6" key="1">
    <citation type="journal article" date="2019" name="Nat. Commun.">
        <title>The genome of broomcorn millet.</title>
        <authorList>
            <person name="Zou C."/>
            <person name="Miki D."/>
            <person name="Li D."/>
            <person name="Tang Q."/>
            <person name="Xiao L."/>
            <person name="Rajput S."/>
            <person name="Deng P."/>
            <person name="Jia W."/>
            <person name="Huang R."/>
            <person name="Zhang M."/>
            <person name="Sun Y."/>
            <person name="Hu J."/>
            <person name="Fu X."/>
            <person name="Schnable P.S."/>
            <person name="Li F."/>
            <person name="Zhang H."/>
            <person name="Feng B."/>
            <person name="Zhu X."/>
            <person name="Liu R."/>
            <person name="Schnable J.C."/>
            <person name="Zhu J.-K."/>
            <person name="Zhang H."/>
        </authorList>
    </citation>
    <scope>NUCLEOTIDE SEQUENCE [LARGE SCALE GENOMIC DNA]</scope>
</reference>
<feature type="domain" description="PRONE" evidence="4">
    <location>
        <begin position="72"/>
        <end position="494"/>
    </location>
</feature>
<dbReference type="FunFam" id="1.20.58.1310:FF:000003">
    <property type="entry name" value="Rop guanine nucleotide exchange factor 7"/>
    <property type="match status" value="1"/>
</dbReference>
<evidence type="ECO:0000313" key="5">
    <source>
        <dbReference type="EMBL" id="RLN36102.1"/>
    </source>
</evidence>
<organism evidence="5 6">
    <name type="scientific">Panicum miliaceum</name>
    <name type="common">Proso millet</name>
    <name type="synonym">Broomcorn millet</name>
    <dbReference type="NCBI Taxonomy" id="4540"/>
    <lineage>
        <taxon>Eukaryota</taxon>
        <taxon>Viridiplantae</taxon>
        <taxon>Streptophyta</taxon>
        <taxon>Embryophyta</taxon>
        <taxon>Tracheophyta</taxon>
        <taxon>Spermatophyta</taxon>
        <taxon>Magnoliopsida</taxon>
        <taxon>Liliopsida</taxon>
        <taxon>Poales</taxon>
        <taxon>Poaceae</taxon>
        <taxon>PACMAD clade</taxon>
        <taxon>Panicoideae</taxon>
        <taxon>Panicodae</taxon>
        <taxon>Paniceae</taxon>
        <taxon>Panicinae</taxon>
        <taxon>Panicum</taxon>
        <taxon>Panicum sect. Panicum</taxon>
    </lineage>
</organism>
<dbReference type="Gene3D" id="1.20.58.1310">
    <property type="entry name" value="PRONE domain, subdomain 2"/>
    <property type="match status" value="1"/>
</dbReference>
<evidence type="ECO:0000256" key="2">
    <source>
        <dbReference type="PROSITE-ProRule" id="PRU00663"/>
    </source>
</evidence>
<dbReference type="Pfam" id="PF03759">
    <property type="entry name" value="PRONE"/>
    <property type="match status" value="2"/>
</dbReference>
<dbReference type="OrthoDB" id="1053009at2759"/>
<gene>
    <name evidence="5" type="ORF">C2845_PM03G05130</name>
</gene>
<dbReference type="PROSITE" id="PS51334">
    <property type="entry name" value="PRONE"/>
    <property type="match status" value="1"/>
</dbReference>
<keyword evidence="1 2" id="KW-0344">Guanine-nucleotide releasing factor</keyword>
<accession>A0A3L6TD59</accession>
<comment type="caution">
    <text evidence="5">The sequence shown here is derived from an EMBL/GenBank/DDBJ whole genome shotgun (WGS) entry which is preliminary data.</text>
</comment>